<dbReference type="Proteomes" id="UP000265801">
    <property type="component" value="Unassembled WGS sequence"/>
</dbReference>
<keyword evidence="3" id="KW-1185">Reference proteome</keyword>
<proteinExistence type="predicted"/>
<protein>
    <submittedName>
        <fullName evidence="2">Uncharacterized protein</fullName>
    </submittedName>
</protein>
<dbReference type="EMBL" id="QXIR01000050">
    <property type="protein sequence ID" value="RIW27847.1"/>
    <property type="molecule type" value="Genomic_DNA"/>
</dbReference>
<organism evidence="2 3">
    <name type="scientific">Bacillus salacetis</name>
    <dbReference type="NCBI Taxonomy" id="2315464"/>
    <lineage>
        <taxon>Bacteria</taxon>
        <taxon>Bacillati</taxon>
        <taxon>Bacillota</taxon>
        <taxon>Bacilli</taxon>
        <taxon>Bacillales</taxon>
        <taxon>Bacillaceae</taxon>
        <taxon>Bacillus</taxon>
    </lineage>
</organism>
<reference evidence="2 3" key="1">
    <citation type="submission" date="2018-09" db="EMBL/GenBank/DDBJ databases">
        <title>Bacillus saliacetes sp. nov., isolated from Thai shrimp paste (Ka-pi).</title>
        <authorList>
            <person name="Daroonpunt R."/>
            <person name="Tanasupawat S."/>
            <person name="Yiamsombut S."/>
        </authorList>
    </citation>
    <scope>NUCLEOTIDE SEQUENCE [LARGE SCALE GENOMIC DNA]</scope>
    <source>
        <strain evidence="2 3">SKP7-4</strain>
    </source>
</reference>
<accession>A0A3A1QPN6</accession>
<feature type="region of interest" description="Disordered" evidence="1">
    <location>
        <begin position="48"/>
        <end position="76"/>
    </location>
</feature>
<evidence type="ECO:0000313" key="2">
    <source>
        <dbReference type="EMBL" id="RIW27847.1"/>
    </source>
</evidence>
<evidence type="ECO:0000256" key="1">
    <source>
        <dbReference type="SAM" id="MobiDB-lite"/>
    </source>
</evidence>
<evidence type="ECO:0000313" key="3">
    <source>
        <dbReference type="Proteomes" id="UP000265801"/>
    </source>
</evidence>
<dbReference type="AlphaFoldDB" id="A0A3A1QPN6"/>
<gene>
    <name evidence="2" type="ORF">D3H55_22520</name>
</gene>
<comment type="caution">
    <text evidence="2">The sequence shown here is derived from an EMBL/GenBank/DDBJ whole genome shotgun (WGS) entry which is preliminary data.</text>
</comment>
<name>A0A3A1QPN6_9BACI</name>
<sequence>MLWCQSLPGICRNVWVVDSPVILDDRSTKVDDRTRKLVDRSTKVDDRTRKLVDSPKSATKSNCKILTPGNPPSKTI</sequence>